<evidence type="ECO:0000256" key="1">
    <source>
        <dbReference type="ARBA" id="ARBA00007637"/>
    </source>
</evidence>
<organism evidence="3 4">
    <name type="scientific">Acetanaerobacterium elongatum</name>
    <dbReference type="NCBI Taxonomy" id="258515"/>
    <lineage>
        <taxon>Bacteria</taxon>
        <taxon>Bacillati</taxon>
        <taxon>Bacillota</taxon>
        <taxon>Clostridia</taxon>
        <taxon>Eubacteriales</taxon>
        <taxon>Oscillospiraceae</taxon>
        <taxon>Acetanaerobacterium</taxon>
    </lineage>
</organism>
<evidence type="ECO:0000259" key="2">
    <source>
        <dbReference type="Pfam" id="PF01370"/>
    </source>
</evidence>
<dbReference type="InterPro" id="IPR001509">
    <property type="entry name" value="Epimerase_deHydtase"/>
</dbReference>
<dbReference type="NCBIfam" id="TIGR02622">
    <property type="entry name" value="CDP_4_6_dhtase"/>
    <property type="match status" value="1"/>
</dbReference>
<dbReference type="EMBL" id="FNID01000027">
    <property type="protein sequence ID" value="SDN66926.1"/>
    <property type="molecule type" value="Genomic_DNA"/>
</dbReference>
<evidence type="ECO:0000313" key="4">
    <source>
        <dbReference type="Proteomes" id="UP000199182"/>
    </source>
</evidence>
<feature type="domain" description="NAD-dependent epimerase/dehydratase" evidence="2">
    <location>
        <begin position="21"/>
        <end position="242"/>
    </location>
</feature>
<dbReference type="SUPFAM" id="SSF51735">
    <property type="entry name" value="NAD(P)-binding Rossmann-fold domains"/>
    <property type="match status" value="1"/>
</dbReference>
<dbReference type="RefSeq" id="WP_092641589.1">
    <property type="nucleotide sequence ID" value="NZ_FNID01000027.1"/>
</dbReference>
<dbReference type="OrthoDB" id="9779041at2"/>
<dbReference type="Pfam" id="PF01370">
    <property type="entry name" value="Epimerase"/>
    <property type="match status" value="1"/>
</dbReference>
<name>A0A1H0DAF1_9FIRM</name>
<dbReference type="InterPro" id="IPR013445">
    <property type="entry name" value="CDP_4_6_deHydtase"/>
</dbReference>
<comment type="similarity">
    <text evidence="1">Belongs to the NAD(P)-dependent epimerase/dehydratase family.</text>
</comment>
<dbReference type="Proteomes" id="UP000199182">
    <property type="component" value="Unassembled WGS sequence"/>
</dbReference>
<protein>
    <submittedName>
        <fullName evidence="3">CDP-glucose 4,6-dehydratase</fullName>
    </submittedName>
</protein>
<keyword evidence="4" id="KW-1185">Reference proteome</keyword>
<dbReference type="STRING" id="258515.SAMN05192585_12732"/>
<dbReference type="PANTHER" id="PTHR43000">
    <property type="entry name" value="DTDP-D-GLUCOSE 4,6-DEHYDRATASE-RELATED"/>
    <property type="match status" value="1"/>
</dbReference>
<reference evidence="3 4" key="1">
    <citation type="submission" date="2016-10" db="EMBL/GenBank/DDBJ databases">
        <authorList>
            <person name="de Groot N.N."/>
        </authorList>
    </citation>
    <scope>NUCLEOTIDE SEQUENCE [LARGE SCALE GENOMIC DNA]</scope>
    <source>
        <strain evidence="3 4">CGMCC 1.5012</strain>
    </source>
</reference>
<dbReference type="CDD" id="cd05252">
    <property type="entry name" value="CDP_GD_SDR_e"/>
    <property type="match status" value="1"/>
</dbReference>
<sequence>MATVGIDFPHLFNGAFNNRRVLITGHTGFKGSWLTLWLTLMNADVIGYALPPRTEGDNFAACRLGKDITDIRGDVRDYGHLKAVFEEYRPEVVFHLAAQPLVRLSYALPAETLDTNIMGTVNVLENVRTCESVRAAVMITSDKCYENKEQLWGYRECDSMGGYDPYSASKGCAELVCAAYARSFFSKDNIDKHICTARAGNVIGGGDWSPDRILPDCVRALQSGRPIGVRNPKAVRPWQFVLEPLYGYLTLAAGLLENPAKHIGAWNFGPDYHSVVPVGEVVNEVVRLWGSGGWEDLLENDTAPHEASLLSLDCSKARNLLGWQSRLTLNEALAQTLAWYRAETDEEKRMLCEAQIAAYCLRCMEPA</sequence>
<dbReference type="AlphaFoldDB" id="A0A1H0DAF1"/>
<evidence type="ECO:0000313" key="3">
    <source>
        <dbReference type="EMBL" id="SDN66926.1"/>
    </source>
</evidence>
<dbReference type="Gene3D" id="3.90.25.10">
    <property type="entry name" value="UDP-galactose 4-epimerase, domain 1"/>
    <property type="match status" value="1"/>
</dbReference>
<accession>A0A1H0DAF1</accession>
<dbReference type="Gene3D" id="3.40.50.720">
    <property type="entry name" value="NAD(P)-binding Rossmann-like Domain"/>
    <property type="match status" value="1"/>
</dbReference>
<proteinExistence type="inferred from homology"/>
<dbReference type="InterPro" id="IPR036291">
    <property type="entry name" value="NAD(P)-bd_dom_sf"/>
</dbReference>
<gene>
    <name evidence="3" type="ORF">SAMN05192585_12732</name>
</gene>